<gene>
    <name evidence="2" type="ORF">CTI12_AA137140</name>
</gene>
<comment type="caution">
    <text evidence="2">The sequence shown here is derived from an EMBL/GenBank/DDBJ whole genome shotgun (WGS) entry which is preliminary data.</text>
</comment>
<dbReference type="PANTHER" id="PTHR48258:SF4">
    <property type="entry name" value="DUF4216 DOMAIN-CONTAINING PROTEIN"/>
    <property type="match status" value="1"/>
</dbReference>
<dbReference type="Proteomes" id="UP000245207">
    <property type="component" value="Unassembled WGS sequence"/>
</dbReference>
<dbReference type="AlphaFoldDB" id="A0A2U1PLX6"/>
<name>A0A2U1PLX6_ARTAN</name>
<reference evidence="2 3" key="1">
    <citation type="journal article" date="2018" name="Mol. Plant">
        <title>The genome of Artemisia annua provides insight into the evolution of Asteraceae family and artemisinin biosynthesis.</title>
        <authorList>
            <person name="Shen Q."/>
            <person name="Zhang L."/>
            <person name="Liao Z."/>
            <person name="Wang S."/>
            <person name="Yan T."/>
            <person name="Shi P."/>
            <person name="Liu M."/>
            <person name="Fu X."/>
            <person name="Pan Q."/>
            <person name="Wang Y."/>
            <person name="Lv Z."/>
            <person name="Lu X."/>
            <person name="Zhang F."/>
            <person name="Jiang W."/>
            <person name="Ma Y."/>
            <person name="Chen M."/>
            <person name="Hao X."/>
            <person name="Li L."/>
            <person name="Tang Y."/>
            <person name="Lv G."/>
            <person name="Zhou Y."/>
            <person name="Sun X."/>
            <person name="Brodelius P.E."/>
            <person name="Rose J.K.C."/>
            <person name="Tang K."/>
        </authorList>
    </citation>
    <scope>NUCLEOTIDE SEQUENCE [LARGE SCALE GENOMIC DNA]</scope>
    <source>
        <strain evidence="3">cv. Huhao1</strain>
        <tissue evidence="2">Leaf</tissue>
    </source>
</reference>
<accession>A0A2U1PLX6</accession>
<evidence type="ECO:0000313" key="3">
    <source>
        <dbReference type="Proteomes" id="UP000245207"/>
    </source>
</evidence>
<dbReference type="PANTHER" id="PTHR48258">
    <property type="entry name" value="DUF4218 DOMAIN-CONTAINING PROTEIN-RELATED"/>
    <property type="match status" value="1"/>
</dbReference>
<evidence type="ECO:0000313" key="2">
    <source>
        <dbReference type="EMBL" id="PWA86749.1"/>
    </source>
</evidence>
<evidence type="ECO:0000256" key="1">
    <source>
        <dbReference type="SAM" id="MobiDB-lite"/>
    </source>
</evidence>
<sequence>MVRTKMNAAPRNDGRGDVEPSEGNLSIFTSDGQSSGQGISRRLSDKEYIAARIYVILNCVKIEEYAEIFVEEIKANDPTITDDQVDRRLENEFADWFNHHAHDSRNVDNQIIMDVTLGPLRRSVTSYPMYFVNGYTFHTSEHGSWRSTFNIGVCIKENTVLQDDEVEEHSIDAADLSTIHLNDSSGIRVDMDDGDDDLQHSGDDND</sequence>
<feature type="region of interest" description="Disordered" evidence="1">
    <location>
        <begin position="1"/>
        <end position="39"/>
    </location>
</feature>
<dbReference type="EMBL" id="PKPP01000986">
    <property type="protein sequence ID" value="PWA86749.1"/>
    <property type="molecule type" value="Genomic_DNA"/>
</dbReference>
<dbReference type="OrthoDB" id="1703465at2759"/>
<keyword evidence="3" id="KW-1185">Reference proteome</keyword>
<protein>
    <submittedName>
        <fullName evidence="2">Uncharacterized protein</fullName>
    </submittedName>
</protein>
<feature type="compositionally biased region" description="Polar residues" evidence="1">
    <location>
        <begin position="23"/>
        <end position="38"/>
    </location>
</feature>
<proteinExistence type="predicted"/>
<organism evidence="2 3">
    <name type="scientific">Artemisia annua</name>
    <name type="common">Sweet wormwood</name>
    <dbReference type="NCBI Taxonomy" id="35608"/>
    <lineage>
        <taxon>Eukaryota</taxon>
        <taxon>Viridiplantae</taxon>
        <taxon>Streptophyta</taxon>
        <taxon>Embryophyta</taxon>
        <taxon>Tracheophyta</taxon>
        <taxon>Spermatophyta</taxon>
        <taxon>Magnoliopsida</taxon>
        <taxon>eudicotyledons</taxon>
        <taxon>Gunneridae</taxon>
        <taxon>Pentapetalae</taxon>
        <taxon>asterids</taxon>
        <taxon>campanulids</taxon>
        <taxon>Asterales</taxon>
        <taxon>Asteraceae</taxon>
        <taxon>Asteroideae</taxon>
        <taxon>Anthemideae</taxon>
        <taxon>Artemisiinae</taxon>
        <taxon>Artemisia</taxon>
    </lineage>
</organism>